<accession>A0ABT1I3X4</accession>
<keyword evidence="2" id="KW-1185">Reference proteome</keyword>
<comment type="caution">
    <text evidence="1">The sequence shown here is derived from an EMBL/GenBank/DDBJ whole genome shotgun (WGS) entry which is preliminary data.</text>
</comment>
<reference evidence="1 2" key="1">
    <citation type="submission" date="2022-06" db="EMBL/GenBank/DDBJ databases">
        <title>Genomic Encyclopedia of Archaeal and Bacterial Type Strains, Phase II (KMG-II): from individual species to whole genera.</title>
        <authorList>
            <person name="Goeker M."/>
        </authorList>
    </citation>
    <scope>NUCLEOTIDE SEQUENCE [LARGE SCALE GENOMIC DNA]</scope>
    <source>
        <strain evidence="1 2">DSM 40477</strain>
    </source>
</reference>
<proteinExistence type="predicted"/>
<organism evidence="1 2">
    <name type="scientific">Streptoalloteichus tenebrarius (strain ATCC 17920 / DSM 40477 / JCM 4838 / CBS 697.72 / NBRC 16177 / NCIMB 11028 / NRRL B-12390 / A12253. 1 / ISP 5477)</name>
    <name type="common">Streptomyces tenebrarius</name>
    <dbReference type="NCBI Taxonomy" id="1933"/>
    <lineage>
        <taxon>Bacteria</taxon>
        <taxon>Bacillati</taxon>
        <taxon>Actinomycetota</taxon>
        <taxon>Actinomycetes</taxon>
        <taxon>Pseudonocardiales</taxon>
        <taxon>Pseudonocardiaceae</taxon>
        <taxon>Streptoalloteichus</taxon>
    </lineage>
</organism>
<protein>
    <submittedName>
        <fullName evidence="1">Uncharacterized protein</fullName>
    </submittedName>
</protein>
<evidence type="ECO:0000313" key="1">
    <source>
        <dbReference type="EMBL" id="MCP2262485.1"/>
    </source>
</evidence>
<evidence type="ECO:0000313" key="2">
    <source>
        <dbReference type="Proteomes" id="UP001205311"/>
    </source>
</evidence>
<dbReference type="EMBL" id="JAMTCP010000072">
    <property type="protein sequence ID" value="MCP2262485.1"/>
    <property type="molecule type" value="Genomic_DNA"/>
</dbReference>
<dbReference type="RefSeq" id="WP_253674675.1">
    <property type="nucleotide sequence ID" value="NZ_JAMTCP010000072.1"/>
</dbReference>
<sequence>MDDLHLLAHTLLRLDRDGGVRHDLEDVAAEFGIAMADLDESKRPRRG</sequence>
<gene>
    <name evidence="1" type="ORF">LX15_006224</name>
</gene>
<name>A0ABT1I3X4_STRSD</name>
<dbReference type="Proteomes" id="UP001205311">
    <property type="component" value="Unassembled WGS sequence"/>
</dbReference>